<dbReference type="EMBL" id="CAJVPZ010015134">
    <property type="protein sequence ID" value="CAG8663499.1"/>
    <property type="molecule type" value="Genomic_DNA"/>
</dbReference>
<dbReference type="AlphaFoldDB" id="A0A9N9E7Y0"/>
<protein>
    <submittedName>
        <fullName evidence="2">9643_t:CDS:1</fullName>
    </submittedName>
</protein>
<comment type="caution">
    <text evidence="2">The sequence shown here is derived from an EMBL/GenBank/DDBJ whole genome shotgun (WGS) entry which is preliminary data.</text>
</comment>
<keyword evidence="3" id="KW-1185">Reference proteome</keyword>
<gene>
    <name evidence="2" type="ORF">RFULGI_LOCUS8945</name>
</gene>
<organism evidence="2 3">
    <name type="scientific">Racocetra fulgida</name>
    <dbReference type="NCBI Taxonomy" id="60492"/>
    <lineage>
        <taxon>Eukaryota</taxon>
        <taxon>Fungi</taxon>
        <taxon>Fungi incertae sedis</taxon>
        <taxon>Mucoromycota</taxon>
        <taxon>Glomeromycotina</taxon>
        <taxon>Glomeromycetes</taxon>
        <taxon>Diversisporales</taxon>
        <taxon>Gigasporaceae</taxon>
        <taxon>Racocetra</taxon>
    </lineage>
</organism>
<proteinExistence type="predicted"/>
<feature type="compositionally biased region" description="Low complexity" evidence="1">
    <location>
        <begin position="26"/>
        <end position="38"/>
    </location>
</feature>
<reference evidence="2" key="1">
    <citation type="submission" date="2021-06" db="EMBL/GenBank/DDBJ databases">
        <authorList>
            <person name="Kallberg Y."/>
            <person name="Tangrot J."/>
            <person name="Rosling A."/>
        </authorList>
    </citation>
    <scope>NUCLEOTIDE SEQUENCE</scope>
    <source>
        <strain evidence="2">IN212</strain>
    </source>
</reference>
<evidence type="ECO:0000313" key="2">
    <source>
        <dbReference type="EMBL" id="CAG8663499.1"/>
    </source>
</evidence>
<feature type="compositionally biased region" description="Low complexity" evidence="1">
    <location>
        <begin position="46"/>
        <end position="64"/>
    </location>
</feature>
<evidence type="ECO:0000313" key="3">
    <source>
        <dbReference type="Proteomes" id="UP000789396"/>
    </source>
</evidence>
<feature type="region of interest" description="Disordered" evidence="1">
    <location>
        <begin position="22"/>
        <end position="66"/>
    </location>
</feature>
<name>A0A9N9E7Y0_9GLOM</name>
<evidence type="ECO:0000256" key="1">
    <source>
        <dbReference type="SAM" id="MobiDB-lite"/>
    </source>
</evidence>
<feature type="non-terminal residue" evidence="2">
    <location>
        <position position="1"/>
    </location>
</feature>
<accession>A0A9N9E7Y0</accession>
<dbReference type="Proteomes" id="UP000789396">
    <property type="component" value="Unassembled WGS sequence"/>
</dbReference>
<sequence>TEKFITKAIAEAIAILKSKEKRLEISSSSSSSASTTSSKDNKGQSDSKSSGSNSGSSGKLSSLKPDPLVKWSDQLKAVRQKLILALIKIYLGISNILV</sequence>